<evidence type="ECO:0000313" key="6">
    <source>
        <dbReference type="EMBL" id="QHT97752.1"/>
    </source>
</evidence>
<dbReference type="PIRSF" id="PIRSF000193">
    <property type="entry name" value="Pyrrol-5-carb_rd"/>
    <property type="match status" value="1"/>
</dbReference>
<feature type="domain" description="Pyrroline-5-carboxylate reductase catalytic N-terminal" evidence="4">
    <location>
        <begin position="3"/>
        <end position="93"/>
    </location>
</feature>
<dbReference type="InterPro" id="IPR036291">
    <property type="entry name" value="NAD(P)-bd_dom_sf"/>
</dbReference>
<dbReference type="EMBL" id="MN740283">
    <property type="protein sequence ID" value="QHT97752.1"/>
    <property type="molecule type" value="Genomic_DNA"/>
</dbReference>
<proteinExistence type="inferred from homology"/>
<dbReference type="InterPro" id="IPR008927">
    <property type="entry name" value="6-PGluconate_DH-like_C_sf"/>
</dbReference>
<dbReference type="Pfam" id="PF14748">
    <property type="entry name" value="P5CR_dimer"/>
    <property type="match status" value="1"/>
</dbReference>
<dbReference type="GO" id="GO:0055129">
    <property type="term" value="P:L-proline biosynthetic process"/>
    <property type="evidence" value="ECO:0007669"/>
    <property type="project" value="TreeGrafter"/>
</dbReference>
<evidence type="ECO:0000256" key="3">
    <source>
        <dbReference type="ARBA" id="ARBA00023002"/>
    </source>
</evidence>
<dbReference type="AlphaFoldDB" id="A0A6C0IXF6"/>
<evidence type="ECO:0000256" key="1">
    <source>
        <dbReference type="ARBA" id="ARBA00005525"/>
    </source>
</evidence>
<feature type="domain" description="Pyrroline-5-carboxylate reductase dimerisation" evidence="5">
    <location>
        <begin position="147"/>
        <end position="249"/>
    </location>
</feature>
<evidence type="ECO:0000259" key="5">
    <source>
        <dbReference type="Pfam" id="PF14748"/>
    </source>
</evidence>
<keyword evidence="2" id="KW-0521">NADP</keyword>
<dbReference type="HAMAP" id="MF_01925">
    <property type="entry name" value="P5C_reductase"/>
    <property type="match status" value="1"/>
</dbReference>
<accession>A0A6C0IXF6</accession>
<keyword evidence="3" id="KW-0560">Oxidoreductase</keyword>
<dbReference type="SUPFAM" id="SSF48179">
    <property type="entry name" value="6-phosphogluconate dehydrogenase C-terminal domain-like"/>
    <property type="match status" value="1"/>
</dbReference>
<dbReference type="GO" id="GO:0004735">
    <property type="term" value="F:pyrroline-5-carboxylate reductase activity"/>
    <property type="evidence" value="ECO:0007669"/>
    <property type="project" value="InterPro"/>
</dbReference>
<name>A0A6C0IXF6_9ZZZZ</name>
<dbReference type="InterPro" id="IPR028939">
    <property type="entry name" value="P5C_Rdtase_cat_N"/>
</dbReference>
<dbReference type="PANTHER" id="PTHR11645">
    <property type="entry name" value="PYRROLINE-5-CARBOXYLATE REDUCTASE"/>
    <property type="match status" value="1"/>
</dbReference>
<dbReference type="Pfam" id="PF03807">
    <property type="entry name" value="F420_oxidored"/>
    <property type="match status" value="1"/>
</dbReference>
<dbReference type="PANTHER" id="PTHR11645:SF0">
    <property type="entry name" value="PYRROLINE-5-CARBOXYLATE REDUCTASE 3"/>
    <property type="match status" value="1"/>
</dbReference>
<evidence type="ECO:0000256" key="2">
    <source>
        <dbReference type="ARBA" id="ARBA00022857"/>
    </source>
</evidence>
<dbReference type="Gene3D" id="3.40.50.720">
    <property type="entry name" value="NAD(P)-binding Rossmann-like Domain"/>
    <property type="match status" value="1"/>
</dbReference>
<comment type="similarity">
    <text evidence="1">Belongs to the pyrroline-5-carboxylate reductase family.</text>
</comment>
<dbReference type="Gene3D" id="1.10.3730.10">
    <property type="entry name" value="ProC C-terminal domain-like"/>
    <property type="match status" value="1"/>
</dbReference>
<sequence>MSVGIIGCGSLGRSLLTSLRKRYTNLQYTVSARSEASVQFLRSKYQVKATTNNQEVTTSSQIFLCVKPLQAEEVCRSIRGHLKPKAVVISTMAAVPLDRLQDWLHHDRVVKIMPTILPDGPITIYNPRRYHFLLPTNNPVEVDNEIDLDMTTAVSGCMPGFLSYLLEEWVEAAVHVGLSREIAENLVLNNLAAFSRLEIKTKEDLIELRRQVSSKGGATERGVISLERSGIRNSLVEMLWAADNRVNELSKKFRSDE</sequence>
<dbReference type="InterPro" id="IPR000304">
    <property type="entry name" value="Pyrroline-COOH_reductase"/>
</dbReference>
<reference evidence="6" key="1">
    <citation type="journal article" date="2020" name="Nature">
        <title>Giant virus diversity and host interactions through global metagenomics.</title>
        <authorList>
            <person name="Schulz F."/>
            <person name="Roux S."/>
            <person name="Paez-Espino D."/>
            <person name="Jungbluth S."/>
            <person name="Walsh D.A."/>
            <person name="Denef V.J."/>
            <person name="McMahon K.D."/>
            <person name="Konstantinidis K.T."/>
            <person name="Eloe-Fadrosh E.A."/>
            <person name="Kyrpides N.C."/>
            <person name="Woyke T."/>
        </authorList>
    </citation>
    <scope>NUCLEOTIDE SEQUENCE</scope>
    <source>
        <strain evidence="6">GVMAG-M-3300025572-1</strain>
    </source>
</reference>
<organism evidence="6">
    <name type="scientific">viral metagenome</name>
    <dbReference type="NCBI Taxonomy" id="1070528"/>
    <lineage>
        <taxon>unclassified sequences</taxon>
        <taxon>metagenomes</taxon>
        <taxon>organismal metagenomes</taxon>
    </lineage>
</organism>
<dbReference type="SUPFAM" id="SSF51735">
    <property type="entry name" value="NAD(P)-binding Rossmann-fold domains"/>
    <property type="match status" value="1"/>
</dbReference>
<dbReference type="InterPro" id="IPR029036">
    <property type="entry name" value="P5CR_dimer"/>
</dbReference>
<evidence type="ECO:0000259" key="4">
    <source>
        <dbReference type="Pfam" id="PF03807"/>
    </source>
</evidence>
<protein>
    <recommendedName>
        <fullName evidence="7">Pyrroline-5-carboxylate reductase</fullName>
    </recommendedName>
</protein>
<evidence type="ECO:0008006" key="7">
    <source>
        <dbReference type="Google" id="ProtNLM"/>
    </source>
</evidence>